<keyword evidence="7" id="KW-0496">Mitochondrion</keyword>
<dbReference type="Pfam" id="PF00153">
    <property type="entry name" value="Mito_carr"/>
    <property type="match status" value="3"/>
</dbReference>
<accession>A0A1S8X0G2</accession>
<feature type="repeat" description="Solcar" evidence="9">
    <location>
        <begin position="100"/>
        <end position="182"/>
    </location>
</feature>
<dbReference type="AlphaFoldDB" id="A0A1S8X0G2"/>
<name>A0A1S8X0G2_OPIVI</name>
<comment type="subcellular location">
    <subcellularLocation>
        <location evidence="1">Mitochondrion membrane</location>
        <topology evidence="1">Multi-pass membrane protein</topology>
    </subcellularLocation>
</comment>
<keyword evidence="5" id="KW-0677">Repeat</keyword>
<sequence>MRTVSGGVYLKLSASKLSSARRRSNESHPCPTSFTSVFISSLQFCLGLLFSKSPEWIVISPWSCYASPHFYGLKIHRNPTITNMVTGTQEFRAKITWAASDTVNEFTAGAVGGIAGLVIGHPLDTLKILMQNSTQKPSAIEIFKNIRQFGATNLFRGLTLPFYSYAITNAVTFGVYKTTLKELDPTGNSVFACLAAGAASGMAQLIPATPIELIKIQQQNTAISCGPNLKIKHCVQLIIQQRGLRGLYVGLSMHALRDIPGLTVYFFGYTTFLRYGCLIGLSPFWCSCVSGALGGALSWCVSLPFVSEHSAFEIFVLLIRSILWGLEGLSTYVAGSHVYTMTQDIVKTRMQSGGLNTTRDVVRELVKESDYSVFFRGFNVAILRALMVNACTFTVYEMSYASLSKSSTGNRIC</sequence>
<evidence type="ECO:0000256" key="4">
    <source>
        <dbReference type="ARBA" id="ARBA00022692"/>
    </source>
</evidence>
<dbReference type="GO" id="GO:0022857">
    <property type="term" value="F:transmembrane transporter activity"/>
    <property type="evidence" value="ECO:0007669"/>
    <property type="project" value="TreeGrafter"/>
</dbReference>
<evidence type="ECO:0000256" key="8">
    <source>
        <dbReference type="ARBA" id="ARBA00023136"/>
    </source>
</evidence>
<feature type="repeat" description="Solcar" evidence="9">
    <location>
        <begin position="322"/>
        <end position="402"/>
    </location>
</feature>
<dbReference type="SUPFAM" id="SSF103506">
    <property type="entry name" value="Mitochondrial carrier"/>
    <property type="match status" value="2"/>
</dbReference>
<keyword evidence="12" id="KW-1185">Reference proteome</keyword>
<keyword evidence="4 9" id="KW-0812">Transmembrane</keyword>
<keyword evidence="8 9" id="KW-0472">Membrane</keyword>
<dbReference type="InterPro" id="IPR018108">
    <property type="entry name" value="MCP_transmembrane"/>
</dbReference>
<proteinExistence type="inferred from homology"/>
<evidence type="ECO:0000256" key="1">
    <source>
        <dbReference type="ARBA" id="ARBA00004225"/>
    </source>
</evidence>
<dbReference type="PANTHER" id="PTHR45624:SF10">
    <property type="entry name" value="SLC (SOLUTE CARRIER) HOMOLOG"/>
    <property type="match status" value="1"/>
</dbReference>
<evidence type="ECO:0000313" key="11">
    <source>
        <dbReference type="EMBL" id="OON20156.1"/>
    </source>
</evidence>
<gene>
    <name evidence="11" type="ORF">X801_03967</name>
</gene>
<keyword evidence="6" id="KW-1133">Transmembrane helix</keyword>
<evidence type="ECO:0000256" key="9">
    <source>
        <dbReference type="PROSITE-ProRule" id="PRU00282"/>
    </source>
</evidence>
<dbReference type="InterPro" id="IPR023395">
    <property type="entry name" value="MCP_dom_sf"/>
</dbReference>
<evidence type="ECO:0000256" key="2">
    <source>
        <dbReference type="ARBA" id="ARBA00006375"/>
    </source>
</evidence>
<feature type="repeat" description="Solcar" evidence="9">
    <location>
        <begin position="188"/>
        <end position="275"/>
    </location>
</feature>
<comment type="similarity">
    <text evidence="2 10">Belongs to the mitochondrial carrier (TC 2.A.29) family.</text>
</comment>
<dbReference type="PANTHER" id="PTHR45624">
    <property type="entry name" value="MITOCHONDRIAL BASIC AMINO ACIDS TRANSPORTER-RELATED"/>
    <property type="match status" value="1"/>
</dbReference>
<reference evidence="11 12" key="1">
    <citation type="submission" date="2015-03" db="EMBL/GenBank/DDBJ databases">
        <title>Draft genome of the nematode, Opisthorchis viverrini.</title>
        <authorList>
            <person name="Mitreva M."/>
        </authorList>
    </citation>
    <scope>NUCLEOTIDE SEQUENCE [LARGE SCALE GENOMIC DNA]</scope>
    <source>
        <strain evidence="11">Khon Kaen</strain>
    </source>
</reference>
<dbReference type="GO" id="GO:0031966">
    <property type="term" value="C:mitochondrial membrane"/>
    <property type="evidence" value="ECO:0007669"/>
    <property type="project" value="UniProtKB-SubCell"/>
</dbReference>
<dbReference type="PROSITE" id="PS50920">
    <property type="entry name" value="SOLCAR"/>
    <property type="match status" value="3"/>
</dbReference>
<evidence type="ECO:0000256" key="7">
    <source>
        <dbReference type="ARBA" id="ARBA00023128"/>
    </source>
</evidence>
<dbReference type="Gene3D" id="1.50.40.10">
    <property type="entry name" value="Mitochondrial carrier domain"/>
    <property type="match status" value="1"/>
</dbReference>
<keyword evidence="3 10" id="KW-0813">Transport</keyword>
<dbReference type="InterPro" id="IPR050567">
    <property type="entry name" value="Mitochondrial_Carrier"/>
</dbReference>
<evidence type="ECO:0000256" key="10">
    <source>
        <dbReference type="RuleBase" id="RU000488"/>
    </source>
</evidence>
<evidence type="ECO:0000313" key="12">
    <source>
        <dbReference type="Proteomes" id="UP000243686"/>
    </source>
</evidence>
<organism evidence="11 12">
    <name type="scientific">Opisthorchis viverrini</name>
    <name type="common">Southeast Asian liver fluke</name>
    <dbReference type="NCBI Taxonomy" id="6198"/>
    <lineage>
        <taxon>Eukaryota</taxon>
        <taxon>Metazoa</taxon>
        <taxon>Spiralia</taxon>
        <taxon>Lophotrochozoa</taxon>
        <taxon>Platyhelminthes</taxon>
        <taxon>Trematoda</taxon>
        <taxon>Digenea</taxon>
        <taxon>Opisthorchiida</taxon>
        <taxon>Opisthorchiata</taxon>
        <taxon>Opisthorchiidae</taxon>
        <taxon>Opisthorchis</taxon>
    </lineage>
</organism>
<dbReference type="EMBL" id="KV892821">
    <property type="protein sequence ID" value="OON20156.1"/>
    <property type="molecule type" value="Genomic_DNA"/>
</dbReference>
<protein>
    <submittedName>
        <fullName evidence="11">Uncharacterized protein</fullName>
    </submittedName>
</protein>
<evidence type="ECO:0000256" key="5">
    <source>
        <dbReference type="ARBA" id="ARBA00022737"/>
    </source>
</evidence>
<dbReference type="Proteomes" id="UP000243686">
    <property type="component" value="Unassembled WGS sequence"/>
</dbReference>
<evidence type="ECO:0000256" key="6">
    <source>
        <dbReference type="ARBA" id="ARBA00022989"/>
    </source>
</evidence>
<evidence type="ECO:0000256" key="3">
    <source>
        <dbReference type="ARBA" id="ARBA00022448"/>
    </source>
</evidence>